<protein>
    <submittedName>
        <fullName evidence="5">GntR family transcriptional regulator</fullName>
    </submittedName>
</protein>
<dbReference type="PANTHER" id="PTHR44846:SF17">
    <property type="entry name" value="GNTR-FAMILY TRANSCRIPTIONAL REGULATOR"/>
    <property type="match status" value="1"/>
</dbReference>
<proteinExistence type="predicted"/>
<accession>A0ABW0BCG5</accession>
<evidence type="ECO:0000259" key="4">
    <source>
        <dbReference type="PROSITE" id="PS50949"/>
    </source>
</evidence>
<dbReference type="Gene3D" id="1.10.10.10">
    <property type="entry name" value="Winged helix-like DNA-binding domain superfamily/Winged helix DNA-binding domain"/>
    <property type="match status" value="1"/>
</dbReference>
<dbReference type="Gene3D" id="3.40.1410.10">
    <property type="entry name" value="Chorismate lyase-like"/>
    <property type="match status" value="1"/>
</dbReference>
<sequence length="250" mass="26345">MDANSIAADIRAKIVSGEYPHGSRLPTVREQVERYGVSQQTASAAYATLAALGLVRTDARSGTKVAAGRQSDAHLGTFAPPDLTAATAWKPTSTGEAREETTLVRQADAPQTMADWGIPAGSTVVERTRVRYVDDVPVQHKVTVMPYEVAARTPEGYEGTPPMLTPAGEESPKAPAGVRAADWLGWDTAHTECIITTEPMDPAACEALGVAQGSPGFRIVGISRDSNGATVFVTITSAQLHHRVTLGIIG</sequence>
<dbReference type="InterPro" id="IPR011663">
    <property type="entry name" value="UTRA"/>
</dbReference>
<evidence type="ECO:0000313" key="5">
    <source>
        <dbReference type="EMBL" id="MFC5174974.1"/>
    </source>
</evidence>
<gene>
    <name evidence="5" type="ORF">ACFPRK_31055</name>
</gene>
<keyword evidence="6" id="KW-1185">Reference proteome</keyword>
<dbReference type="SMART" id="SM00345">
    <property type="entry name" value="HTH_GNTR"/>
    <property type="match status" value="1"/>
</dbReference>
<dbReference type="InterPro" id="IPR036390">
    <property type="entry name" value="WH_DNA-bd_sf"/>
</dbReference>
<reference evidence="6" key="1">
    <citation type="journal article" date="2019" name="Int. J. Syst. Evol. Microbiol.">
        <title>The Global Catalogue of Microorganisms (GCM) 10K type strain sequencing project: providing services to taxonomists for standard genome sequencing and annotation.</title>
        <authorList>
            <consortium name="The Broad Institute Genomics Platform"/>
            <consortium name="The Broad Institute Genome Sequencing Center for Infectious Disease"/>
            <person name="Wu L."/>
            <person name="Ma J."/>
        </authorList>
    </citation>
    <scope>NUCLEOTIDE SEQUENCE [LARGE SCALE GENOMIC DNA]</scope>
    <source>
        <strain evidence="6">CGMCC 4.1721</strain>
    </source>
</reference>
<dbReference type="PROSITE" id="PS50949">
    <property type="entry name" value="HTH_GNTR"/>
    <property type="match status" value="1"/>
</dbReference>
<keyword evidence="3" id="KW-0804">Transcription</keyword>
<dbReference type="InterPro" id="IPR000524">
    <property type="entry name" value="Tscrpt_reg_HTH_GntR"/>
</dbReference>
<dbReference type="SMART" id="SM00866">
    <property type="entry name" value="UTRA"/>
    <property type="match status" value="1"/>
</dbReference>
<evidence type="ECO:0000256" key="2">
    <source>
        <dbReference type="ARBA" id="ARBA00023125"/>
    </source>
</evidence>
<evidence type="ECO:0000256" key="1">
    <source>
        <dbReference type="ARBA" id="ARBA00023015"/>
    </source>
</evidence>
<dbReference type="Pfam" id="PF00392">
    <property type="entry name" value="GntR"/>
    <property type="match status" value="1"/>
</dbReference>
<dbReference type="SUPFAM" id="SSF64288">
    <property type="entry name" value="Chorismate lyase-like"/>
    <property type="match status" value="1"/>
</dbReference>
<dbReference type="InterPro" id="IPR028978">
    <property type="entry name" value="Chorismate_lyase_/UTRA_dom_sf"/>
</dbReference>
<keyword evidence="1" id="KW-0805">Transcription regulation</keyword>
<name>A0ABW0BCG5_9ACTN</name>
<dbReference type="InterPro" id="IPR050679">
    <property type="entry name" value="Bact_HTH_transcr_reg"/>
</dbReference>
<evidence type="ECO:0000256" key="3">
    <source>
        <dbReference type="ARBA" id="ARBA00023163"/>
    </source>
</evidence>
<dbReference type="PANTHER" id="PTHR44846">
    <property type="entry name" value="MANNOSYL-D-GLYCERATE TRANSPORT/METABOLISM SYSTEM REPRESSOR MNGR-RELATED"/>
    <property type="match status" value="1"/>
</dbReference>
<comment type="caution">
    <text evidence="5">The sequence shown here is derived from an EMBL/GenBank/DDBJ whole genome shotgun (WGS) entry which is preliminary data.</text>
</comment>
<dbReference type="RefSeq" id="WP_065848478.1">
    <property type="nucleotide sequence ID" value="NZ_JBHSKI010000027.1"/>
</dbReference>
<dbReference type="EMBL" id="JBHSKI010000027">
    <property type="protein sequence ID" value="MFC5174974.1"/>
    <property type="molecule type" value="Genomic_DNA"/>
</dbReference>
<dbReference type="InterPro" id="IPR036388">
    <property type="entry name" value="WH-like_DNA-bd_sf"/>
</dbReference>
<dbReference type="SUPFAM" id="SSF46785">
    <property type="entry name" value="Winged helix' DNA-binding domain"/>
    <property type="match status" value="1"/>
</dbReference>
<feature type="domain" description="HTH gntR-type" evidence="4">
    <location>
        <begin position="1"/>
        <end position="68"/>
    </location>
</feature>
<dbReference type="Pfam" id="PF07702">
    <property type="entry name" value="UTRA"/>
    <property type="match status" value="1"/>
</dbReference>
<dbReference type="Proteomes" id="UP001596208">
    <property type="component" value="Unassembled WGS sequence"/>
</dbReference>
<evidence type="ECO:0000313" key="6">
    <source>
        <dbReference type="Proteomes" id="UP001596208"/>
    </source>
</evidence>
<organism evidence="5 6">
    <name type="scientific">Streptomyces mutomycini</name>
    <dbReference type="NCBI Taxonomy" id="284036"/>
    <lineage>
        <taxon>Bacteria</taxon>
        <taxon>Bacillati</taxon>
        <taxon>Actinomycetota</taxon>
        <taxon>Actinomycetes</taxon>
        <taxon>Kitasatosporales</taxon>
        <taxon>Streptomycetaceae</taxon>
        <taxon>Streptomyces</taxon>
    </lineage>
</organism>
<keyword evidence="2" id="KW-0238">DNA-binding</keyword>